<comment type="caution">
    <text evidence="2">The sequence shown here is derived from an EMBL/GenBank/DDBJ whole genome shotgun (WGS) entry which is preliminary data.</text>
</comment>
<sequence>MDSTPFHSASTVISPASGFGTALDSHNGLHEDACNSKGTKREGPEGDISDGSSVSVSSQLSDGPTGEDRPQISHASQEDPTLFKSEGDKRSAPEKIHASTTISSFERYESTRDQVSREPVVQRRSSSPDNSGTYRFNLGSGCLVVLGDGTELNINTPSSQARPVLAPKPVEDHQNTPANFPDTHVSHPEITLNGQSMCASVKGDGTDMRSSSSIPKSFTAMGEDNLRILAEESRQRMEWFALLYHRNLNGFMEGESSRRLAGSPWTSTTEFDVPPELRSSSGFNRRVKSEELSEGGTDGSEGGTDGKDWVHL</sequence>
<dbReference type="VEuPathDB" id="FungiDB:TREMEDRAFT_61621"/>
<feature type="compositionally biased region" description="Basic and acidic residues" evidence="1">
    <location>
        <begin position="27"/>
        <end position="44"/>
    </location>
</feature>
<feature type="compositionally biased region" description="Basic and acidic residues" evidence="1">
    <location>
        <begin position="85"/>
        <end position="97"/>
    </location>
</feature>
<evidence type="ECO:0000313" key="3">
    <source>
        <dbReference type="Proteomes" id="UP000289152"/>
    </source>
</evidence>
<feature type="region of interest" description="Disordered" evidence="1">
    <location>
        <begin position="1"/>
        <end position="133"/>
    </location>
</feature>
<feature type="compositionally biased region" description="Polar residues" evidence="1">
    <location>
        <begin position="123"/>
        <end position="133"/>
    </location>
</feature>
<dbReference type="InParanoid" id="A0A4Q1BUF1"/>
<feature type="region of interest" description="Disordered" evidence="1">
    <location>
        <begin position="256"/>
        <end position="312"/>
    </location>
</feature>
<feature type="compositionally biased region" description="Basic and acidic residues" evidence="1">
    <location>
        <begin position="106"/>
        <end position="116"/>
    </location>
</feature>
<evidence type="ECO:0000313" key="2">
    <source>
        <dbReference type="EMBL" id="RXK41743.1"/>
    </source>
</evidence>
<keyword evidence="3" id="KW-1185">Reference proteome</keyword>
<organism evidence="2 3">
    <name type="scientific">Tremella mesenterica</name>
    <name type="common">Jelly fungus</name>
    <dbReference type="NCBI Taxonomy" id="5217"/>
    <lineage>
        <taxon>Eukaryota</taxon>
        <taxon>Fungi</taxon>
        <taxon>Dikarya</taxon>
        <taxon>Basidiomycota</taxon>
        <taxon>Agaricomycotina</taxon>
        <taxon>Tremellomycetes</taxon>
        <taxon>Tremellales</taxon>
        <taxon>Tremellaceae</taxon>
        <taxon>Tremella</taxon>
    </lineage>
</organism>
<proteinExistence type="predicted"/>
<evidence type="ECO:0000256" key="1">
    <source>
        <dbReference type="SAM" id="MobiDB-lite"/>
    </source>
</evidence>
<protein>
    <submittedName>
        <fullName evidence="2">Uncharacterized protein</fullName>
    </submittedName>
</protein>
<dbReference type="EMBL" id="SDIL01000006">
    <property type="protein sequence ID" value="RXK41743.1"/>
    <property type="molecule type" value="Genomic_DNA"/>
</dbReference>
<feature type="compositionally biased region" description="Low complexity" evidence="1">
    <location>
        <begin position="49"/>
        <end position="63"/>
    </location>
</feature>
<accession>A0A4Q1BUF1</accession>
<dbReference type="Proteomes" id="UP000289152">
    <property type="component" value="Unassembled WGS sequence"/>
</dbReference>
<name>A0A4Q1BUF1_TREME</name>
<feature type="compositionally biased region" description="Polar residues" evidence="1">
    <location>
        <begin position="1"/>
        <end position="14"/>
    </location>
</feature>
<reference evidence="2 3" key="1">
    <citation type="submission" date="2016-06" db="EMBL/GenBank/DDBJ databases">
        <title>Evolution of pathogenesis and genome organization in the Tremellales.</title>
        <authorList>
            <person name="Cuomo C."/>
            <person name="Litvintseva A."/>
            <person name="Heitman J."/>
            <person name="Chen Y."/>
            <person name="Sun S."/>
            <person name="Springer D."/>
            <person name="Dromer F."/>
            <person name="Young S."/>
            <person name="Zeng Q."/>
            <person name="Chapman S."/>
            <person name="Gujja S."/>
            <person name="Saif S."/>
            <person name="Birren B."/>
        </authorList>
    </citation>
    <scope>NUCLEOTIDE SEQUENCE [LARGE SCALE GENOMIC DNA]</scope>
    <source>
        <strain evidence="2 3">ATCC 28783</strain>
    </source>
</reference>
<gene>
    <name evidence="2" type="ORF">M231_00978</name>
</gene>
<dbReference type="AlphaFoldDB" id="A0A4Q1BUF1"/>